<dbReference type="Pfam" id="PF00132">
    <property type="entry name" value="Hexapep"/>
    <property type="match status" value="1"/>
</dbReference>
<comment type="similarity">
    <text evidence="7">Belongs to the transferase hexapeptide repeat family. LpxD subfamily.</text>
</comment>
<dbReference type="InterPro" id="IPR007691">
    <property type="entry name" value="LpxD"/>
</dbReference>
<evidence type="ECO:0000256" key="7">
    <source>
        <dbReference type="HAMAP-Rule" id="MF_00523"/>
    </source>
</evidence>
<dbReference type="CDD" id="cd03352">
    <property type="entry name" value="LbH_LpxD"/>
    <property type="match status" value="1"/>
</dbReference>
<dbReference type="STRING" id="1203554.HMPREF1476_00603"/>
<dbReference type="EC" id="2.3.1.191" evidence="7"/>
<dbReference type="HOGENOM" id="CLU_049865_0_0_4"/>
<dbReference type="NCBIfam" id="NF002060">
    <property type="entry name" value="PRK00892.1"/>
    <property type="match status" value="1"/>
</dbReference>
<evidence type="ECO:0000256" key="3">
    <source>
        <dbReference type="ARBA" id="ARBA00022679"/>
    </source>
</evidence>
<keyword evidence="1 7" id="KW-0444">Lipid biosynthesis</keyword>
<dbReference type="SUPFAM" id="SSF51161">
    <property type="entry name" value="Trimeric LpxA-like enzymes"/>
    <property type="match status" value="1"/>
</dbReference>
<dbReference type="eggNOG" id="COG1044">
    <property type="taxonomic scope" value="Bacteria"/>
</dbReference>
<comment type="catalytic activity">
    <reaction evidence="7">
        <text>a UDP-3-O-[(3R)-3-hydroxyacyl]-alpha-D-glucosamine + a (3R)-hydroxyacyl-[ACP] = a UDP-2-N,3-O-bis[(3R)-3-hydroxyacyl]-alpha-D-glucosamine + holo-[ACP] + H(+)</text>
        <dbReference type="Rhea" id="RHEA:53836"/>
        <dbReference type="Rhea" id="RHEA-COMP:9685"/>
        <dbReference type="Rhea" id="RHEA-COMP:9945"/>
        <dbReference type="ChEBI" id="CHEBI:15378"/>
        <dbReference type="ChEBI" id="CHEBI:64479"/>
        <dbReference type="ChEBI" id="CHEBI:78827"/>
        <dbReference type="ChEBI" id="CHEBI:137740"/>
        <dbReference type="ChEBI" id="CHEBI:137748"/>
        <dbReference type="EC" id="2.3.1.191"/>
    </reaction>
</comment>
<dbReference type="RefSeq" id="WP_016473970.1">
    <property type="nucleotide sequence ID" value="NZ_KE150480.1"/>
</dbReference>
<evidence type="ECO:0000256" key="5">
    <source>
        <dbReference type="ARBA" id="ARBA00023098"/>
    </source>
</evidence>
<dbReference type="PATRIC" id="fig|1203554.3.peg.589"/>
<evidence type="ECO:0000256" key="6">
    <source>
        <dbReference type="ARBA" id="ARBA00023315"/>
    </source>
</evidence>
<dbReference type="AlphaFoldDB" id="S3CH02"/>
<keyword evidence="8" id="KW-0175">Coiled coil</keyword>
<dbReference type="InterPro" id="IPR001451">
    <property type="entry name" value="Hexapep"/>
</dbReference>
<gene>
    <name evidence="7" type="primary">lpxD</name>
    <name evidence="10" type="ORF">HMPREF1476_00603</name>
</gene>
<dbReference type="Proteomes" id="UP000014400">
    <property type="component" value="Unassembled WGS sequence"/>
</dbReference>
<dbReference type="GO" id="GO:0103118">
    <property type="term" value="F:UDP-3-O-[(3R)-3-hydroxyacyl]-glucosamine N-acyltransferase activity"/>
    <property type="evidence" value="ECO:0007669"/>
    <property type="project" value="UniProtKB-EC"/>
</dbReference>
<dbReference type="InterPro" id="IPR011004">
    <property type="entry name" value="Trimer_LpxA-like_sf"/>
</dbReference>
<dbReference type="GO" id="GO:0016020">
    <property type="term" value="C:membrane"/>
    <property type="evidence" value="ECO:0007669"/>
    <property type="project" value="GOC"/>
</dbReference>
<evidence type="ECO:0000256" key="2">
    <source>
        <dbReference type="ARBA" id="ARBA00022556"/>
    </source>
</evidence>
<dbReference type="Gene3D" id="2.160.10.10">
    <property type="entry name" value="Hexapeptide repeat proteins"/>
    <property type="match status" value="1"/>
</dbReference>
<comment type="subunit">
    <text evidence="7">Homotrimer.</text>
</comment>
<keyword evidence="4 7" id="KW-0677">Repeat</keyword>
<evidence type="ECO:0000256" key="4">
    <source>
        <dbReference type="ARBA" id="ARBA00022737"/>
    </source>
</evidence>
<comment type="caution">
    <text evidence="10">The sequence shown here is derived from an EMBL/GenBank/DDBJ whole genome shotgun (WGS) entry which is preliminary data.</text>
</comment>
<organism evidence="10 11">
    <name type="scientific">Sutterella wadsworthensis HGA0223</name>
    <dbReference type="NCBI Taxonomy" id="1203554"/>
    <lineage>
        <taxon>Bacteria</taxon>
        <taxon>Pseudomonadati</taxon>
        <taxon>Pseudomonadota</taxon>
        <taxon>Betaproteobacteria</taxon>
        <taxon>Burkholderiales</taxon>
        <taxon>Sutterellaceae</taxon>
        <taxon>Sutterella</taxon>
    </lineage>
</organism>
<feature type="active site" description="Proton acceptor" evidence="7">
    <location>
        <position position="254"/>
    </location>
</feature>
<proteinExistence type="inferred from homology"/>
<protein>
    <recommendedName>
        <fullName evidence="7">UDP-3-O-acylglucosamine N-acyltransferase</fullName>
        <ecNumber evidence="7">2.3.1.191</ecNumber>
    </recommendedName>
</protein>
<evidence type="ECO:0000313" key="11">
    <source>
        <dbReference type="Proteomes" id="UP000014400"/>
    </source>
</evidence>
<keyword evidence="11" id="KW-1185">Reference proteome</keyword>
<keyword evidence="2 7" id="KW-0441">Lipid A biosynthesis</keyword>
<keyword evidence="3 7" id="KW-0808">Transferase</keyword>
<dbReference type="Gene3D" id="3.40.1390.10">
    <property type="entry name" value="MurE/MurF, N-terminal domain"/>
    <property type="match status" value="1"/>
</dbReference>
<dbReference type="PANTHER" id="PTHR43378:SF2">
    <property type="entry name" value="UDP-3-O-ACYLGLUCOSAMINE N-ACYLTRANSFERASE 1, MITOCHONDRIAL-RELATED"/>
    <property type="match status" value="1"/>
</dbReference>
<dbReference type="GO" id="GO:0016410">
    <property type="term" value="F:N-acyltransferase activity"/>
    <property type="evidence" value="ECO:0007669"/>
    <property type="project" value="InterPro"/>
</dbReference>
<comment type="pathway">
    <text evidence="7">Bacterial outer membrane biogenesis; LPS lipid A biosynthesis.</text>
</comment>
<sequence length="367" mass="38901">MMQTAQMLLSELVDEVSKCSKNRLEMQMVGADVAVSRFMSPAEAGEGDMSFLTDPRYAEAMKATKAAAIVLRERDAKALFGEELPNRTMLLCDDPYAFFAFASQIFYPVKRSPGIHPRAYVEESAFVDPTASIEPMAVVQAGAKVGANTLISAGAYIGEDCDIGRDCVIYPNAVLQAGTVVGDGSVVQPGAVLGGDGFGFAPFKGEWIKIPQRGRTVLGADVEIGANTTIDRGAIDDTLVGEGTKLDNQIQLGHNVRVGKYCVMASCVGIAGSTTVGDHVMVGGAAMINGHIEIPSGSAVGPATAITGWGKEPKQLTGFFPALTKRDFVRAAALTARLPEMREELKNLQKQVAQLAELIQKAEAADR</sequence>
<dbReference type="PANTHER" id="PTHR43378">
    <property type="entry name" value="UDP-3-O-ACYLGLUCOSAMINE N-ACYLTRANSFERASE"/>
    <property type="match status" value="1"/>
</dbReference>
<name>S3CH02_9BURK</name>
<evidence type="ECO:0000259" key="9">
    <source>
        <dbReference type="Pfam" id="PF04613"/>
    </source>
</evidence>
<feature type="coiled-coil region" evidence="8">
    <location>
        <begin position="331"/>
        <end position="365"/>
    </location>
</feature>
<accession>S3CH02</accession>
<reference evidence="10 11" key="1">
    <citation type="submission" date="2013-04" db="EMBL/GenBank/DDBJ databases">
        <title>The Genome Sequence of Sutterella wadsworthensis HGA0223.</title>
        <authorList>
            <consortium name="The Broad Institute Genomics Platform"/>
            <person name="Earl A."/>
            <person name="Ward D."/>
            <person name="Feldgarden M."/>
            <person name="Gevers D."/>
            <person name="Schmidt T.M."/>
            <person name="Dover J."/>
            <person name="Dai D."/>
            <person name="Walker B."/>
            <person name="Young S."/>
            <person name="Zeng Q."/>
            <person name="Gargeya S."/>
            <person name="Fitzgerald M."/>
            <person name="Haas B."/>
            <person name="Abouelleil A."/>
            <person name="Allen A.W."/>
            <person name="Alvarado L."/>
            <person name="Arachchi H.M."/>
            <person name="Berlin A.M."/>
            <person name="Chapman S.B."/>
            <person name="Gainer-Dewar J."/>
            <person name="Goldberg J."/>
            <person name="Griggs A."/>
            <person name="Gujja S."/>
            <person name="Hansen M."/>
            <person name="Howarth C."/>
            <person name="Imamovic A."/>
            <person name="Ireland A."/>
            <person name="Larimer J."/>
            <person name="McCowan C."/>
            <person name="Murphy C."/>
            <person name="Pearson M."/>
            <person name="Poon T.W."/>
            <person name="Priest M."/>
            <person name="Roberts A."/>
            <person name="Saif S."/>
            <person name="Shea T."/>
            <person name="Sisk P."/>
            <person name="Sykes S."/>
            <person name="Wortman J."/>
            <person name="Nusbaum C."/>
            <person name="Birren B."/>
        </authorList>
    </citation>
    <scope>NUCLEOTIDE SEQUENCE [LARGE SCALE GENOMIC DNA]</scope>
    <source>
        <strain evidence="10 11">HGA0223</strain>
    </source>
</reference>
<dbReference type="NCBIfam" id="TIGR01853">
    <property type="entry name" value="lipid_A_lpxD"/>
    <property type="match status" value="1"/>
</dbReference>
<dbReference type="InterPro" id="IPR020573">
    <property type="entry name" value="UDP_GlcNAc_AcTrfase_non-rep"/>
</dbReference>
<evidence type="ECO:0000256" key="1">
    <source>
        <dbReference type="ARBA" id="ARBA00022516"/>
    </source>
</evidence>
<keyword evidence="6 7" id="KW-0012">Acyltransferase</keyword>
<feature type="domain" description="UDP-3-O-[3-hydroxymyristoyl] glucosamine N-acyltransferase non-repeat region" evidence="9">
    <location>
        <begin position="32"/>
        <end position="104"/>
    </location>
</feature>
<dbReference type="EMBL" id="ATCF01000012">
    <property type="protein sequence ID" value="EPD99799.1"/>
    <property type="molecule type" value="Genomic_DNA"/>
</dbReference>
<evidence type="ECO:0000256" key="8">
    <source>
        <dbReference type="SAM" id="Coils"/>
    </source>
</evidence>
<keyword evidence="5 7" id="KW-0443">Lipid metabolism</keyword>
<evidence type="ECO:0000313" key="10">
    <source>
        <dbReference type="EMBL" id="EPD99799.1"/>
    </source>
</evidence>
<dbReference type="GO" id="GO:0009245">
    <property type="term" value="P:lipid A biosynthetic process"/>
    <property type="evidence" value="ECO:0007669"/>
    <property type="project" value="UniProtKB-UniRule"/>
</dbReference>
<comment type="function">
    <text evidence="7">Catalyzes the N-acylation of UDP-3-O-acylglucosamine using 3-hydroxyacyl-ACP as the acyl donor. Is involved in the biosynthesis of lipid A, a phosphorylated glycolipid that anchors the lipopolysaccharide to the outer membrane of the cell.</text>
</comment>
<dbReference type="UniPathway" id="UPA00973"/>
<dbReference type="Pfam" id="PF04613">
    <property type="entry name" value="LpxD"/>
    <property type="match status" value="1"/>
</dbReference>
<dbReference type="HAMAP" id="MF_00523">
    <property type="entry name" value="LpxD"/>
    <property type="match status" value="1"/>
</dbReference>